<reference evidence="2 3" key="1">
    <citation type="submission" date="2018-08" db="EMBL/GenBank/DDBJ databases">
        <title>A genome reference for cultivated species of the human gut microbiota.</title>
        <authorList>
            <person name="Zou Y."/>
            <person name="Xue W."/>
            <person name="Luo G."/>
        </authorList>
    </citation>
    <scope>NUCLEOTIDE SEQUENCE [LARGE SCALE GENOMIC DNA]</scope>
    <source>
        <strain evidence="2 3">AF14-49</strain>
    </source>
</reference>
<dbReference type="STRING" id="1121130.GCA_000519105_00388"/>
<name>A0A412X7A9_9BACT</name>
<organism evidence="2 3">
    <name type="scientific">Butyricimonas virosa</name>
    <dbReference type="NCBI Taxonomy" id="544645"/>
    <lineage>
        <taxon>Bacteria</taxon>
        <taxon>Pseudomonadati</taxon>
        <taxon>Bacteroidota</taxon>
        <taxon>Bacteroidia</taxon>
        <taxon>Bacteroidales</taxon>
        <taxon>Odoribacteraceae</taxon>
        <taxon>Butyricimonas</taxon>
    </lineage>
</organism>
<evidence type="ECO:0000256" key="1">
    <source>
        <dbReference type="SAM" id="SignalP"/>
    </source>
</evidence>
<comment type="caution">
    <text evidence="2">The sequence shown here is derived from an EMBL/GenBank/DDBJ whole genome shotgun (WGS) entry which is preliminary data.</text>
</comment>
<accession>A0A412X7A9</accession>
<dbReference type="PROSITE" id="PS51257">
    <property type="entry name" value="PROKAR_LIPOPROTEIN"/>
    <property type="match status" value="1"/>
</dbReference>
<sequence>MNMKILMNIILLSLLSMSIMSCHDNDDVEPLVQLNKYRAKEIKGHNALWGDFKISLNYIDNSLDLGFLTDRNQDTIGRLNSSQVLMLVPSISQEEIDQLEPGSTIPMKYEVIFQIQRKTNQEVIYHYAKEDLQYVLKYSESYLFEYDDTLRMDRKIMKWRRIGDSKTDDPLMRMVYTYNGDRLTGGEYATYISNWEPRSHVEYSYDGNQLTGIKETTIDGQVVFTKTFIYSGSDRLKVKTEDHGVVREVDYVLNSDGYVTRIDEGDGNYMEVEYELGHGDLSTLVSNIVKIQGEPFIK</sequence>
<proteinExistence type="predicted"/>
<dbReference type="AlphaFoldDB" id="A0A412X7A9"/>
<keyword evidence="1" id="KW-0732">Signal</keyword>
<gene>
    <name evidence="2" type="ORF">DWW18_00965</name>
</gene>
<feature type="chain" id="PRO_5019208316" description="DUF4595 domain-containing protein" evidence="1">
    <location>
        <begin position="24"/>
        <end position="298"/>
    </location>
</feature>
<protein>
    <recommendedName>
        <fullName evidence="4">DUF4595 domain-containing protein</fullName>
    </recommendedName>
</protein>
<dbReference type="EMBL" id="QRZA01000001">
    <property type="protein sequence ID" value="RGV36790.1"/>
    <property type="molecule type" value="Genomic_DNA"/>
</dbReference>
<feature type="signal peptide" evidence="1">
    <location>
        <begin position="1"/>
        <end position="23"/>
    </location>
</feature>
<evidence type="ECO:0000313" key="2">
    <source>
        <dbReference type="EMBL" id="RGV36790.1"/>
    </source>
</evidence>
<evidence type="ECO:0000313" key="3">
    <source>
        <dbReference type="Proteomes" id="UP000283589"/>
    </source>
</evidence>
<dbReference type="Proteomes" id="UP000283589">
    <property type="component" value="Unassembled WGS sequence"/>
</dbReference>
<evidence type="ECO:0008006" key="4">
    <source>
        <dbReference type="Google" id="ProtNLM"/>
    </source>
</evidence>